<evidence type="ECO:0000256" key="2">
    <source>
        <dbReference type="ARBA" id="ARBA00023163"/>
    </source>
</evidence>
<dbReference type="Pfam" id="PF03407">
    <property type="entry name" value="Nucleotid_trans"/>
    <property type="match status" value="1"/>
</dbReference>
<evidence type="ECO:0000256" key="1">
    <source>
        <dbReference type="ARBA" id="ARBA00023015"/>
    </source>
</evidence>
<name>A0A8J5CEI1_ZINOF</name>
<sequence length="418" mass="46235">MDKHRKLRGVGGSTSMEEEGAMAKKFKKLGGRKFEKPEVEESAIEKPRSQALRMHARASPVSARAFPNPSHISFPLLIPPPLLFVGVVALSVTLLNCATAPVVFVSSTSHRVDFIHAYPVIPKQQLAASVPPPSLYPPPELQYEPASSAPAVLRDATESQEMRLERVLKAAATADNAVIITSLNVFWSTPGSVLDVFLESFRIRNGTRELLNHLVIVAVDDKAYERCVVVHRHCLDFKVEGVDFFAEKVFNSPKYLDMMWARLNFLRLMLEKGFDFVFSKMYHQGHNNIVSSREAFPPERHLLLQQWGSIPDESGLVLSTDAKPRLKWTPELHDKFIEAVNQLGGADKATPKSSHEAHGHSWTDTVSPKKPSSDYASLVELQKYRLSKNLQPQANMGSTKSGGGKIVALSGILVVSLG</sequence>
<evidence type="ECO:0000256" key="3">
    <source>
        <dbReference type="ARBA" id="ARBA00023242"/>
    </source>
</evidence>
<feature type="domain" description="Nucleotide-diphospho-sugar transferase" evidence="5">
    <location>
        <begin position="210"/>
        <end position="279"/>
    </location>
</feature>
<evidence type="ECO:0000313" key="7">
    <source>
        <dbReference type="Proteomes" id="UP000734854"/>
    </source>
</evidence>
<evidence type="ECO:0000313" key="6">
    <source>
        <dbReference type="EMBL" id="KAG6473949.1"/>
    </source>
</evidence>
<organism evidence="6 7">
    <name type="scientific">Zingiber officinale</name>
    <name type="common">Ginger</name>
    <name type="synonym">Amomum zingiber</name>
    <dbReference type="NCBI Taxonomy" id="94328"/>
    <lineage>
        <taxon>Eukaryota</taxon>
        <taxon>Viridiplantae</taxon>
        <taxon>Streptophyta</taxon>
        <taxon>Embryophyta</taxon>
        <taxon>Tracheophyta</taxon>
        <taxon>Spermatophyta</taxon>
        <taxon>Magnoliopsida</taxon>
        <taxon>Liliopsida</taxon>
        <taxon>Zingiberales</taxon>
        <taxon>Zingiberaceae</taxon>
        <taxon>Zingiber</taxon>
    </lineage>
</organism>
<proteinExistence type="predicted"/>
<protein>
    <recommendedName>
        <fullName evidence="5">Nucleotide-diphospho-sugar transferase domain-containing protein</fullName>
    </recommendedName>
</protein>
<dbReference type="AlphaFoldDB" id="A0A8J5CEI1"/>
<dbReference type="GO" id="GO:0003677">
    <property type="term" value="F:DNA binding"/>
    <property type="evidence" value="ECO:0007669"/>
    <property type="project" value="InterPro"/>
</dbReference>
<keyword evidence="2" id="KW-0804">Transcription</keyword>
<accession>A0A8J5CEI1</accession>
<feature type="compositionally biased region" description="Basic and acidic residues" evidence="4">
    <location>
        <begin position="349"/>
        <end position="361"/>
    </location>
</feature>
<dbReference type="Proteomes" id="UP000734854">
    <property type="component" value="Unassembled WGS sequence"/>
</dbReference>
<dbReference type="InterPro" id="IPR044821">
    <property type="entry name" value="At1g28695/At4g15970-like"/>
</dbReference>
<dbReference type="PANTHER" id="PTHR46038:SF16">
    <property type="entry name" value="GLYCOSYLTRANSFERASE"/>
    <property type="match status" value="1"/>
</dbReference>
<dbReference type="NCBIfam" id="TIGR01557">
    <property type="entry name" value="myb_SHAQKYF"/>
    <property type="match status" value="1"/>
</dbReference>
<evidence type="ECO:0000256" key="4">
    <source>
        <dbReference type="SAM" id="MobiDB-lite"/>
    </source>
</evidence>
<dbReference type="Gene3D" id="1.10.10.60">
    <property type="entry name" value="Homeodomain-like"/>
    <property type="match status" value="1"/>
</dbReference>
<keyword evidence="1" id="KW-0805">Transcription regulation</keyword>
<dbReference type="SUPFAM" id="SSF46689">
    <property type="entry name" value="Homeodomain-like"/>
    <property type="match status" value="1"/>
</dbReference>
<gene>
    <name evidence="6" type="ORF">ZIOFF_067869</name>
</gene>
<dbReference type="InterPro" id="IPR005069">
    <property type="entry name" value="Nucl-diP-sugar_transferase"/>
</dbReference>
<comment type="caution">
    <text evidence="6">The sequence shown here is derived from an EMBL/GenBank/DDBJ whole genome shotgun (WGS) entry which is preliminary data.</text>
</comment>
<dbReference type="InterPro" id="IPR006447">
    <property type="entry name" value="Myb_dom_plants"/>
</dbReference>
<dbReference type="PANTHER" id="PTHR46038">
    <property type="entry name" value="EXPRESSED PROTEIN-RELATED"/>
    <property type="match status" value="1"/>
</dbReference>
<reference evidence="6 7" key="1">
    <citation type="submission" date="2020-08" db="EMBL/GenBank/DDBJ databases">
        <title>Plant Genome Project.</title>
        <authorList>
            <person name="Zhang R.-G."/>
        </authorList>
    </citation>
    <scope>NUCLEOTIDE SEQUENCE [LARGE SCALE GENOMIC DNA]</scope>
    <source>
        <tissue evidence="6">Rhizome</tissue>
    </source>
</reference>
<evidence type="ECO:0000259" key="5">
    <source>
        <dbReference type="Pfam" id="PF03407"/>
    </source>
</evidence>
<keyword evidence="3" id="KW-0539">Nucleus</keyword>
<dbReference type="InterPro" id="IPR009057">
    <property type="entry name" value="Homeodomain-like_sf"/>
</dbReference>
<keyword evidence="7" id="KW-1185">Reference proteome</keyword>
<dbReference type="EMBL" id="JACMSC010000019">
    <property type="protein sequence ID" value="KAG6473949.1"/>
    <property type="molecule type" value="Genomic_DNA"/>
</dbReference>
<feature type="region of interest" description="Disordered" evidence="4">
    <location>
        <begin position="346"/>
        <end position="371"/>
    </location>
</feature>